<evidence type="ECO:0000256" key="1">
    <source>
        <dbReference type="SAM" id="MobiDB-lite"/>
    </source>
</evidence>
<organism evidence="4 5">
    <name type="scientific">Lasiosphaeria ovina</name>
    <dbReference type="NCBI Taxonomy" id="92902"/>
    <lineage>
        <taxon>Eukaryota</taxon>
        <taxon>Fungi</taxon>
        <taxon>Dikarya</taxon>
        <taxon>Ascomycota</taxon>
        <taxon>Pezizomycotina</taxon>
        <taxon>Sordariomycetes</taxon>
        <taxon>Sordariomycetidae</taxon>
        <taxon>Sordariales</taxon>
        <taxon>Lasiosphaeriaceae</taxon>
        <taxon>Lasiosphaeria</taxon>
    </lineage>
</organism>
<keyword evidence="2" id="KW-0812">Transmembrane</keyword>
<keyword evidence="2" id="KW-1133">Transmembrane helix</keyword>
<evidence type="ECO:0000256" key="2">
    <source>
        <dbReference type="SAM" id="Phobius"/>
    </source>
</evidence>
<evidence type="ECO:0000256" key="3">
    <source>
        <dbReference type="SAM" id="SignalP"/>
    </source>
</evidence>
<evidence type="ECO:0000313" key="5">
    <source>
        <dbReference type="Proteomes" id="UP001287356"/>
    </source>
</evidence>
<gene>
    <name evidence="4" type="ORF">B0T24DRAFT_259508</name>
</gene>
<keyword evidence="5" id="KW-1185">Reference proteome</keyword>
<dbReference type="Proteomes" id="UP001287356">
    <property type="component" value="Unassembled WGS sequence"/>
</dbReference>
<feature type="transmembrane region" description="Helical" evidence="2">
    <location>
        <begin position="165"/>
        <end position="188"/>
    </location>
</feature>
<reference evidence="4" key="1">
    <citation type="journal article" date="2023" name="Mol. Phylogenet. Evol.">
        <title>Genome-scale phylogeny and comparative genomics of the fungal order Sordariales.</title>
        <authorList>
            <person name="Hensen N."/>
            <person name="Bonometti L."/>
            <person name="Westerberg I."/>
            <person name="Brannstrom I.O."/>
            <person name="Guillou S."/>
            <person name="Cros-Aarteil S."/>
            <person name="Calhoun S."/>
            <person name="Haridas S."/>
            <person name="Kuo A."/>
            <person name="Mondo S."/>
            <person name="Pangilinan J."/>
            <person name="Riley R."/>
            <person name="LaButti K."/>
            <person name="Andreopoulos B."/>
            <person name="Lipzen A."/>
            <person name="Chen C."/>
            <person name="Yan M."/>
            <person name="Daum C."/>
            <person name="Ng V."/>
            <person name="Clum A."/>
            <person name="Steindorff A."/>
            <person name="Ohm R.A."/>
            <person name="Martin F."/>
            <person name="Silar P."/>
            <person name="Natvig D.O."/>
            <person name="Lalanne C."/>
            <person name="Gautier V."/>
            <person name="Ament-Velasquez S.L."/>
            <person name="Kruys A."/>
            <person name="Hutchinson M.I."/>
            <person name="Powell A.J."/>
            <person name="Barry K."/>
            <person name="Miller A.N."/>
            <person name="Grigoriev I.V."/>
            <person name="Debuchy R."/>
            <person name="Gladieux P."/>
            <person name="Hiltunen Thoren M."/>
            <person name="Johannesson H."/>
        </authorList>
    </citation>
    <scope>NUCLEOTIDE SEQUENCE</scope>
    <source>
        <strain evidence="4">CBS 958.72</strain>
    </source>
</reference>
<feature type="signal peptide" evidence="3">
    <location>
        <begin position="1"/>
        <end position="25"/>
    </location>
</feature>
<dbReference type="AlphaFoldDB" id="A0AAE0KCH4"/>
<feature type="chain" id="PRO_5042202916" evidence="3">
    <location>
        <begin position="26"/>
        <end position="210"/>
    </location>
</feature>
<keyword evidence="2" id="KW-0472">Membrane</keyword>
<evidence type="ECO:0000313" key="4">
    <source>
        <dbReference type="EMBL" id="KAK3373411.1"/>
    </source>
</evidence>
<sequence>MTTNFRGLLASLWAVLFLVFGWAEADFTNSFDGVAAGSTLSLAWSGVDAQSYPLSITVQLIDKSADGTKANAYRANITTSISSDSFSWTGIPYPVRWIETGLYQLELRPSTPTSGGDPPLLAKSPFFKVQNQAVEPATSSSPSPSPPPTLIQVPNSDASGVNKPLAIGLGVAIGLPSVVALVVVSWCFRKRQRRAALEKRRLMRRDFIIH</sequence>
<comment type="caution">
    <text evidence="4">The sequence shown here is derived from an EMBL/GenBank/DDBJ whole genome shotgun (WGS) entry which is preliminary data.</text>
</comment>
<proteinExistence type="predicted"/>
<protein>
    <submittedName>
        <fullName evidence="4">Uncharacterized protein</fullName>
    </submittedName>
</protein>
<dbReference type="EMBL" id="JAULSN010000004">
    <property type="protein sequence ID" value="KAK3373411.1"/>
    <property type="molecule type" value="Genomic_DNA"/>
</dbReference>
<name>A0AAE0KCH4_9PEZI</name>
<feature type="region of interest" description="Disordered" evidence="1">
    <location>
        <begin position="133"/>
        <end position="155"/>
    </location>
</feature>
<reference evidence="4" key="2">
    <citation type="submission" date="2023-06" db="EMBL/GenBank/DDBJ databases">
        <authorList>
            <consortium name="Lawrence Berkeley National Laboratory"/>
            <person name="Haridas S."/>
            <person name="Hensen N."/>
            <person name="Bonometti L."/>
            <person name="Westerberg I."/>
            <person name="Brannstrom I.O."/>
            <person name="Guillou S."/>
            <person name="Cros-Aarteil S."/>
            <person name="Calhoun S."/>
            <person name="Kuo A."/>
            <person name="Mondo S."/>
            <person name="Pangilinan J."/>
            <person name="Riley R."/>
            <person name="Labutti K."/>
            <person name="Andreopoulos B."/>
            <person name="Lipzen A."/>
            <person name="Chen C."/>
            <person name="Yanf M."/>
            <person name="Daum C."/>
            <person name="Ng V."/>
            <person name="Clum A."/>
            <person name="Steindorff A."/>
            <person name="Ohm R."/>
            <person name="Martin F."/>
            <person name="Silar P."/>
            <person name="Natvig D."/>
            <person name="Lalanne C."/>
            <person name="Gautier V."/>
            <person name="Ament-Velasquez S.L."/>
            <person name="Kruys A."/>
            <person name="Hutchinson M.I."/>
            <person name="Powell A.J."/>
            <person name="Barry K."/>
            <person name="Miller A.N."/>
            <person name="Grigoriev I.V."/>
            <person name="Debuchy R."/>
            <person name="Gladieux P."/>
            <person name="Thoren M.H."/>
            <person name="Johannesson H."/>
        </authorList>
    </citation>
    <scope>NUCLEOTIDE SEQUENCE</scope>
    <source>
        <strain evidence="4">CBS 958.72</strain>
    </source>
</reference>
<keyword evidence="3" id="KW-0732">Signal</keyword>
<accession>A0AAE0KCH4</accession>